<comment type="caution">
    <text evidence="9">The sequence shown here is derived from an EMBL/GenBank/DDBJ whole genome shotgun (WGS) entry which is preliminary data.</text>
</comment>
<evidence type="ECO:0000256" key="5">
    <source>
        <dbReference type="ARBA" id="ARBA00023134"/>
    </source>
</evidence>
<dbReference type="AlphaFoldDB" id="X6N264"/>
<protein>
    <recommendedName>
        <fullName evidence="8">SRP54-type proteins GTP-binding domain-containing protein</fullName>
    </recommendedName>
</protein>
<keyword evidence="7" id="KW-0675">Receptor</keyword>
<evidence type="ECO:0000256" key="3">
    <source>
        <dbReference type="ARBA" id="ARBA00022741"/>
    </source>
</evidence>
<accession>X6N264</accession>
<dbReference type="InterPro" id="IPR000897">
    <property type="entry name" value="SRP54_GTPase_dom"/>
</dbReference>
<evidence type="ECO:0000256" key="2">
    <source>
        <dbReference type="ARBA" id="ARBA00008531"/>
    </source>
</evidence>
<dbReference type="GO" id="GO:0003924">
    <property type="term" value="F:GTPase activity"/>
    <property type="evidence" value="ECO:0007669"/>
    <property type="project" value="TreeGrafter"/>
</dbReference>
<organism evidence="9 10">
    <name type="scientific">Reticulomyxa filosa</name>
    <dbReference type="NCBI Taxonomy" id="46433"/>
    <lineage>
        <taxon>Eukaryota</taxon>
        <taxon>Sar</taxon>
        <taxon>Rhizaria</taxon>
        <taxon>Retaria</taxon>
        <taxon>Foraminifera</taxon>
        <taxon>Monothalamids</taxon>
        <taxon>Reticulomyxidae</taxon>
        <taxon>Reticulomyxa</taxon>
    </lineage>
</organism>
<reference evidence="9 10" key="1">
    <citation type="journal article" date="2013" name="Curr. Biol.">
        <title>The Genome of the Foraminiferan Reticulomyxa filosa.</title>
        <authorList>
            <person name="Glockner G."/>
            <person name="Hulsmann N."/>
            <person name="Schleicher M."/>
            <person name="Noegel A.A."/>
            <person name="Eichinger L."/>
            <person name="Gallinger C."/>
            <person name="Pawlowski J."/>
            <person name="Sierra R."/>
            <person name="Euteneuer U."/>
            <person name="Pillet L."/>
            <person name="Moustafa A."/>
            <person name="Platzer M."/>
            <person name="Groth M."/>
            <person name="Szafranski K."/>
            <person name="Schliwa M."/>
        </authorList>
    </citation>
    <scope>NUCLEOTIDE SEQUENCE [LARGE SCALE GENOMIC DNA]</scope>
</reference>
<keyword evidence="6" id="KW-0472">Membrane</keyword>
<comment type="similarity">
    <text evidence="2">Belongs to the GTP-binding SRP family.</text>
</comment>
<evidence type="ECO:0000259" key="8">
    <source>
        <dbReference type="PROSITE" id="PS00300"/>
    </source>
</evidence>
<dbReference type="FunFam" id="3.40.50.300:FF:000188">
    <property type="entry name" value="signal recognition particle receptor subunit alpha"/>
    <property type="match status" value="1"/>
</dbReference>
<evidence type="ECO:0000256" key="4">
    <source>
        <dbReference type="ARBA" id="ARBA00022824"/>
    </source>
</evidence>
<dbReference type="SMART" id="SM00962">
    <property type="entry name" value="SRP54"/>
    <property type="match status" value="1"/>
</dbReference>
<name>X6N264_RETFI</name>
<evidence type="ECO:0000313" key="10">
    <source>
        <dbReference type="Proteomes" id="UP000023152"/>
    </source>
</evidence>
<dbReference type="Pfam" id="PF00448">
    <property type="entry name" value="SRP54"/>
    <property type="match status" value="1"/>
</dbReference>
<dbReference type="PANTHER" id="PTHR43134:SF1">
    <property type="entry name" value="SIGNAL RECOGNITION PARTICLE RECEPTOR SUBUNIT ALPHA"/>
    <property type="match status" value="1"/>
</dbReference>
<sequence>MYLLCIAKAMTSALERILTPTRPINVLHGIANAREQHRPYSIVFIGVNGVGKSTSLAKVIHYLKSRNLQVSVAACDTFRSGAVEQLKTHCKALKVRLFQQGYARDAAAVAAAAIREATKVHDDVVLIDTAGRMQNNERLMRQLVTLISRNNPDLVLFVGEAMAGNDGVNQLSEFGKCLQRYSASSNARLIDGIILTKFDLVDDKVGTAINVSYESGKPIIFVGVGQTYADLKRMHVHTLIAKLLQ</sequence>
<gene>
    <name evidence="9" type="ORF">RFI_17864</name>
</gene>
<dbReference type="GO" id="GO:0005789">
    <property type="term" value="C:endoplasmic reticulum membrane"/>
    <property type="evidence" value="ECO:0007669"/>
    <property type="project" value="UniProtKB-SubCell"/>
</dbReference>
<evidence type="ECO:0000256" key="1">
    <source>
        <dbReference type="ARBA" id="ARBA00004397"/>
    </source>
</evidence>
<keyword evidence="3" id="KW-0547">Nucleotide-binding</keyword>
<dbReference type="Gene3D" id="3.40.50.300">
    <property type="entry name" value="P-loop containing nucleotide triphosphate hydrolases"/>
    <property type="match status" value="1"/>
</dbReference>
<dbReference type="EMBL" id="ASPP01013739">
    <property type="protein sequence ID" value="ETO19367.1"/>
    <property type="molecule type" value="Genomic_DNA"/>
</dbReference>
<dbReference type="PROSITE" id="PS00300">
    <property type="entry name" value="SRP54"/>
    <property type="match status" value="1"/>
</dbReference>
<dbReference type="GO" id="GO:0006614">
    <property type="term" value="P:SRP-dependent cotranslational protein targeting to membrane"/>
    <property type="evidence" value="ECO:0007669"/>
    <property type="project" value="InterPro"/>
</dbReference>
<dbReference type="SMART" id="SM00382">
    <property type="entry name" value="AAA"/>
    <property type="match status" value="1"/>
</dbReference>
<dbReference type="Proteomes" id="UP000023152">
    <property type="component" value="Unassembled WGS sequence"/>
</dbReference>
<evidence type="ECO:0000313" key="9">
    <source>
        <dbReference type="EMBL" id="ETO19367.1"/>
    </source>
</evidence>
<proteinExistence type="inferred from homology"/>
<dbReference type="InterPro" id="IPR003593">
    <property type="entry name" value="AAA+_ATPase"/>
</dbReference>
<dbReference type="OMA" id="HRTIKKF"/>
<feature type="domain" description="SRP54-type proteins GTP-binding" evidence="8">
    <location>
        <begin position="218"/>
        <end position="231"/>
    </location>
</feature>
<keyword evidence="4" id="KW-0256">Endoplasmic reticulum</keyword>
<dbReference type="PANTHER" id="PTHR43134">
    <property type="entry name" value="SIGNAL RECOGNITION PARTICLE RECEPTOR SUBUNIT ALPHA"/>
    <property type="match status" value="1"/>
</dbReference>
<comment type="subcellular location">
    <subcellularLocation>
        <location evidence="1">Endoplasmic reticulum membrane</location>
        <topology evidence="1">Peripheral membrane protein</topology>
        <orientation evidence="1">Cytoplasmic side</orientation>
    </subcellularLocation>
</comment>
<dbReference type="GO" id="GO:0005525">
    <property type="term" value="F:GTP binding"/>
    <property type="evidence" value="ECO:0007669"/>
    <property type="project" value="UniProtKB-KW"/>
</dbReference>
<dbReference type="InterPro" id="IPR027417">
    <property type="entry name" value="P-loop_NTPase"/>
</dbReference>
<dbReference type="OrthoDB" id="1727884at2759"/>
<keyword evidence="5" id="KW-0342">GTP-binding</keyword>
<dbReference type="GO" id="GO:0005047">
    <property type="term" value="F:signal recognition particle binding"/>
    <property type="evidence" value="ECO:0007669"/>
    <property type="project" value="TreeGrafter"/>
</dbReference>
<evidence type="ECO:0000256" key="7">
    <source>
        <dbReference type="ARBA" id="ARBA00023170"/>
    </source>
</evidence>
<dbReference type="SUPFAM" id="SSF52540">
    <property type="entry name" value="P-loop containing nucleoside triphosphate hydrolases"/>
    <property type="match status" value="1"/>
</dbReference>
<keyword evidence="10" id="KW-1185">Reference proteome</keyword>
<evidence type="ECO:0000256" key="6">
    <source>
        <dbReference type="ARBA" id="ARBA00023136"/>
    </source>
</evidence>